<dbReference type="RefSeq" id="WP_156330264.1">
    <property type="nucleotide sequence ID" value="NZ_LGSZ01000041.1"/>
</dbReference>
<dbReference type="OrthoDB" id="5936191at2"/>
<reference evidence="1 2" key="1">
    <citation type="submission" date="2015-07" db="EMBL/GenBank/DDBJ databases">
        <title>Whole genome sequencing of Bosea vaviloviae isolated from cave pool.</title>
        <authorList>
            <person name="Tan N.E.H."/>
            <person name="Lee Y.P."/>
            <person name="Gan H.M."/>
            <person name="Barton H."/>
            <person name="Savka M.A."/>
        </authorList>
    </citation>
    <scope>NUCLEOTIDE SEQUENCE [LARGE SCALE GENOMIC DNA]</scope>
    <source>
        <strain evidence="1 2">SD260</strain>
    </source>
</reference>
<protein>
    <submittedName>
        <fullName evidence="1">Uncharacterized protein</fullName>
    </submittedName>
</protein>
<proteinExistence type="predicted"/>
<evidence type="ECO:0000313" key="1">
    <source>
        <dbReference type="EMBL" id="KPH80428.1"/>
    </source>
</evidence>
<evidence type="ECO:0000313" key="2">
    <source>
        <dbReference type="Proteomes" id="UP000037822"/>
    </source>
</evidence>
<dbReference type="InterPro" id="IPR029045">
    <property type="entry name" value="ClpP/crotonase-like_dom_sf"/>
</dbReference>
<comment type="caution">
    <text evidence="1">The sequence shown here is derived from an EMBL/GenBank/DDBJ whole genome shotgun (WGS) entry which is preliminary data.</text>
</comment>
<name>A0A0N1F5W4_9HYPH</name>
<dbReference type="AlphaFoldDB" id="A0A0N1F5W4"/>
<organism evidence="1 2">
    <name type="scientific">Bosea vaviloviae</name>
    <dbReference type="NCBI Taxonomy" id="1526658"/>
    <lineage>
        <taxon>Bacteria</taxon>
        <taxon>Pseudomonadati</taxon>
        <taxon>Pseudomonadota</taxon>
        <taxon>Alphaproteobacteria</taxon>
        <taxon>Hyphomicrobiales</taxon>
        <taxon>Boseaceae</taxon>
        <taxon>Bosea</taxon>
    </lineage>
</organism>
<dbReference type="PATRIC" id="fig|1526658.3.peg.4134"/>
<gene>
    <name evidence="1" type="ORF">AE618_13470</name>
</gene>
<dbReference type="EMBL" id="LGSZ01000041">
    <property type="protein sequence ID" value="KPH80428.1"/>
    <property type="molecule type" value="Genomic_DNA"/>
</dbReference>
<dbReference type="SUPFAM" id="SSF52096">
    <property type="entry name" value="ClpP/crotonase"/>
    <property type="match status" value="1"/>
</dbReference>
<accession>A0A0N1F5W4</accession>
<sequence length="193" mass="20137">MRWVVAAVAAFIGWGGEAAAVEFLQKGVVLAIGGPIRNGDQYLLRDYLARPEAGQIKLVYLSSTGGFIFPANEMARTIREKGYATVVDAARGQCSSACTGLFVAGTRRYYLNAGFADGDAKQRGGLGFHAGSSVGQAGRDYSGPGTAAMINMYYEMGVPGAASLMTGSEFRGVHRLSGKTALALGIATNLSLP</sequence>
<dbReference type="Proteomes" id="UP000037822">
    <property type="component" value="Unassembled WGS sequence"/>
</dbReference>
<keyword evidence="2" id="KW-1185">Reference proteome</keyword>